<gene>
    <name evidence="2" type="ORF">S12H4_50371</name>
</gene>
<proteinExistence type="predicted"/>
<evidence type="ECO:0000313" key="2">
    <source>
        <dbReference type="EMBL" id="GAJ05350.1"/>
    </source>
</evidence>
<feature type="compositionally biased region" description="Basic and acidic residues" evidence="1">
    <location>
        <begin position="31"/>
        <end position="55"/>
    </location>
</feature>
<organism evidence="2">
    <name type="scientific">marine sediment metagenome</name>
    <dbReference type="NCBI Taxonomy" id="412755"/>
    <lineage>
        <taxon>unclassified sequences</taxon>
        <taxon>metagenomes</taxon>
        <taxon>ecological metagenomes</taxon>
    </lineage>
</organism>
<sequence length="55" mass="6060">MPDNGVAESDGNEKVAEMTYGKLPPPGEEGGESKDKENEGSDQQRNDLIIHYRII</sequence>
<accession>X1VF02</accession>
<evidence type="ECO:0000256" key="1">
    <source>
        <dbReference type="SAM" id="MobiDB-lite"/>
    </source>
</evidence>
<name>X1VF02_9ZZZZ</name>
<feature type="region of interest" description="Disordered" evidence="1">
    <location>
        <begin position="1"/>
        <end position="55"/>
    </location>
</feature>
<dbReference type="AlphaFoldDB" id="X1VF02"/>
<reference evidence="2" key="1">
    <citation type="journal article" date="2014" name="Front. Microbiol.">
        <title>High frequency of phylogenetically diverse reductive dehalogenase-homologous genes in deep subseafloor sedimentary metagenomes.</title>
        <authorList>
            <person name="Kawai M."/>
            <person name="Futagami T."/>
            <person name="Toyoda A."/>
            <person name="Takaki Y."/>
            <person name="Nishi S."/>
            <person name="Hori S."/>
            <person name="Arai W."/>
            <person name="Tsubouchi T."/>
            <person name="Morono Y."/>
            <person name="Uchiyama I."/>
            <person name="Ito T."/>
            <person name="Fujiyama A."/>
            <person name="Inagaki F."/>
            <person name="Takami H."/>
        </authorList>
    </citation>
    <scope>NUCLEOTIDE SEQUENCE</scope>
    <source>
        <strain evidence="2">Expedition CK06-06</strain>
    </source>
</reference>
<comment type="caution">
    <text evidence="2">The sequence shown here is derived from an EMBL/GenBank/DDBJ whole genome shotgun (WGS) entry which is preliminary data.</text>
</comment>
<protein>
    <submittedName>
        <fullName evidence="2">Uncharacterized protein</fullName>
    </submittedName>
</protein>
<dbReference type="EMBL" id="BARW01031707">
    <property type="protein sequence ID" value="GAJ05350.1"/>
    <property type="molecule type" value="Genomic_DNA"/>
</dbReference>